<sequence>MTTWPEPVALELLVAVADHGSLGAAARVVGVAQPNASRSISRLERHLGTTLLVRSTSGSTLTGAGLLVVDWAREVLSAYARLRDGADALANTGAGRLTVAASQTVAEHLLPAWLTTLREQNPDIAVTVHVRNTAEVVQELLEGRCDLGFVEGPNAPTGVHTTVVARDELVLVAAPSHPWARRRSPVTRAELVETDLITREEGSGTRVALDIALGTPARSALEMPSNAAVRVAVSSGGAPAVLSRLAVADALASGALVQVPIADLHLARQLRAAWTGPRQLRGVAGDLVAIARRR</sequence>
<dbReference type="Gene3D" id="1.10.10.10">
    <property type="entry name" value="Winged helix-like DNA-binding domain superfamily/Winged helix DNA-binding domain"/>
    <property type="match status" value="1"/>
</dbReference>
<protein>
    <submittedName>
        <fullName evidence="6">LysR family transcriptional regulator</fullName>
    </submittedName>
</protein>
<comment type="similarity">
    <text evidence="1">Belongs to the LysR transcriptional regulatory family.</text>
</comment>
<dbReference type="PANTHER" id="PTHR30126">
    <property type="entry name" value="HTH-TYPE TRANSCRIPTIONAL REGULATOR"/>
    <property type="match status" value="1"/>
</dbReference>
<gene>
    <name evidence="6" type="ORF">G9U51_00215</name>
</gene>
<evidence type="ECO:0000259" key="5">
    <source>
        <dbReference type="PROSITE" id="PS50931"/>
    </source>
</evidence>
<comment type="caution">
    <text evidence="6">The sequence shown here is derived from an EMBL/GenBank/DDBJ whole genome shotgun (WGS) entry which is preliminary data.</text>
</comment>
<evidence type="ECO:0000256" key="4">
    <source>
        <dbReference type="ARBA" id="ARBA00023163"/>
    </source>
</evidence>
<dbReference type="SUPFAM" id="SSF53850">
    <property type="entry name" value="Periplasmic binding protein-like II"/>
    <property type="match status" value="1"/>
</dbReference>
<evidence type="ECO:0000313" key="7">
    <source>
        <dbReference type="Proteomes" id="UP000744769"/>
    </source>
</evidence>
<feature type="domain" description="HTH lysR-type" evidence="5">
    <location>
        <begin position="5"/>
        <end position="62"/>
    </location>
</feature>
<keyword evidence="7" id="KW-1185">Reference proteome</keyword>
<dbReference type="InterPro" id="IPR036388">
    <property type="entry name" value="WH-like_DNA-bd_sf"/>
</dbReference>
<dbReference type="SUPFAM" id="SSF46785">
    <property type="entry name" value="Winged helix' DNA-binding domain"/>
    <property type="match status" value="1"/>
</dbReference>
<dbReference type="AlphaFoldDB" id="A0A967B230"/>
<reference evidence="6" key="1">
    <citation type="submission" date="2020-03" db="EMBL/GenBank/DDBJ databases">
        <title>Draft sequencing of Calidifontibacter sp. DB0510.</title>
        <authorList>
            <person name="Kim D.-U."/>
        </authorList>
    </citation>
    <scope>NUCLEOTIDE SEQUENCE</scope>
    <source>
        <strain evidence="6">DB0510</strain>
    </source>
</reference>
<dbReference type="GO" id="GO:0003700">
    <property type="term" value="F:DNA-binding transcription factor activity"/>
    <property type="evidence" value="ECO:0007669"/>
    <property type="project" value="InterPro"/>
</dbReference>
<dbReference type="InterPro" id="IPR036390">
    <property type="entry name" value="WH_DNA-bd_sf"/>
</dbReference>
<evidence type="ECO:0000256" key="2">
    <source>
        <dbReference type="ARBA" id="ARBA00023015"/>
    </source>
</evidence>
<evidence type="ECO:0000256" key="1">
    <source>
        <dbReference type="ARBA" id="ARBA00009437"/>
    </source>
</evidence>
<accession>A0A967B230</accession>
<dbReference type="PROSITE" id="PS50931">
    <property type="entry name" value="HTH_LYSR"/>
    <property type="match status" value="1"/>
</dbReference>
<name>A0A967B230_9MICO</name>
<evidence type="ECO:0000313" key="6">
    <source>
        <dbReference type="EMBL" id="NHN54207.1"/>
    </source>
</evidence>
<organism evidence="6 7">
    <name type="scientific">Metallococcus carri</name>
    <dbReference type="NCBI Taxonomy" id="1656884"/>
    <lineage>
        <taxon>Bacteria</taxon>
        <taxon>Bacillati</taxon>
        <taxon>Actinomycetota</taxon>
        <taxon>Actinomycetes</taxon>
        <taxon>Micrococcales</taxon>
        <taxon>Dermacoccaceae</taxon>
        <taxon>Metallococcus</taxon>
    </lineage>
</organism>
<dbReference type="InterPro" id="IPR005119">
    <property type="entry name" value="LysR_subst-bd"/>
</dbReference>
<dbReference type="Proteomes" id="UP000744769">
    <property type="component" value="Unassembled WGS sequence"/>
</dbReference>
<keyword evidence="4" id="KW-0804">Transcription</keyword>
<evidence type="ECO:0000256" key="3">
    <source>
        <dbReference type="ARBA" id="ARBA00023125"/>
    </source>
</evidence>
<dbReference type="Pfam" id="PF03466">
    <property type="entry name" value="LysR_substrate"/>
    <property type="match status" value="1"/>
</dbReference>
<keyword evidence="3" id="KW-0238">DNA-binding</keyword>
<proteinExistence type="inferred from homology"/>
<dbReference type="Gene3D" id="3.40.190.10">
    <property type="entry name" value="Periplasmic binding protein-like II"/>
    <property type="match status" value="2"/>
</dbReference>
<keyword evidence="2" id="KW-0805">Transcription regulation</keyword>
<dbReference type="GO" id="GO:0000976">
    <property type="term" value="F:transcription cis-regulatory region binding"/>
    <property type="evidence" value="ECO:0007669"/>
    <property type="project" value="TreeGrafter"/>
</dbReference>
<dbReference type="EMBL" id="JAAOIV010000001">
    <property type="protein sequence ID" value="NHN54207.1"/>
    <property type="molecule type" value="Genomic_DNA"/>
</dbReference>
<dbReference type="InterPro" id="IPR000847">
    <property type="entry name" value="LysR_HTH_N"/>
</dbReference>
<dbReference type="PRINTS" id="PR00039">
    <property type="entry name" value="HTHLYSR"/>
</dbReference>
<dbReference type="Pfam" id="PF00126">
    <property type="entry name" value="HTH_1"/>
    <property type="match status" value="1"/>
</dbReference>
<dbReference type="PANTHER" id="PTHR30126:SF39">
    <property type="entry name" value="HTH-TYPE TRANSCRIPTIONAL REGULATOR CYSL"/>
    <property type="match status" value="1"/>
</dbReference>
<dbReference type="RefSeq" id="WP_166191495.1">
    <property type="nucleotide sequence ID" value="NZ_JAAOIV010000001.1"/>
</dbReference>